<organism evidence="2 3">
    <name type="scientific">Glycomyces buryatensis</name>
    <dbReference type="NCBI Taxonomy" id="2570927"/>
    <lineage>
        <taxon>Bacteria</taxon>
        <taxon>Bacillati</taxon>
        <taxon>Actinomycetota</taxon>
        <taxon>Actinomycetes</taxon>
        <taxon>Glycomycetales</taxon>
        <taxon>Glycomycetaceae</taxon>
        <taxon>Glycomyces</taxon>
    </lineage>
</organism>
<comment type="caution">
    <text evidence="2">The sequence shown here is derived from an EMBL/GenBank/DDBJ whole genome shotgun (WGS) entry which is preliminary data.</text>
</comment>
<dbReference type="SUPFAM" id="SSF53474">
    <property type="entry name" value="alpha/beta-Hydrolases"/>
    <property type="match status" value="1"/>
</dbReference>
<dbReference type="PANTHER" id="PTHR43433:SF5">
    <property type="entry name" value="AB HYDROLASE-1 DOMAIN-CONTAINING PROTEIN"/>
    <property type="match status" value="1"/>
</dbReference>
<accession>A0A4S8PQV7</accession>
<keyword evidence="2" id="KW-0378">Hydrolase</keyword>
<gene>
    <name evidence="2" type="ORF">FAB82_25895</name>
</gene>
<dbReference type="InterPro" id="IPR050471">
    <property type="entry name" value="AB_hydrolase"/>
</dbReference>
<dbReference type="Proteomes" id="UP000308760">
    <property type="component" value="Unassembled WGS sequence"/>
</dbReference>
<dbReference type="OrthoDB" id="3210164at2"/>
<dbReference type="Gene3D" id="3.40.50.1820">
    <property type="entry name" value="alpha/beta hydrolase"/>
    <property type="match status" value="1"/>
</dbReference>
<feature type="domain" description="AB hydrolase-1" evidence="1">
    <location>
        <begin position="23"/>
        <end position="135"/>
    </location>
</feature>
<dbReference type="RefSeq" id="WP_136537454.1">
    <property type="nucleotide sequence ID" value="NZ_STGY01000083.1"/>
</dbReference>
<protein>
    <submittedName>
        <fullName evidence="2">Alpha/beta hydrolase</fullName>
    </submittedName>
</protein>
<reference evidence="2 3" key="2">
    <citation type="submission" date="2019-05" db="EMBL/GenBank/DDBJ databases">
        <title>Glycomyces buryatensis sp. nov.</title>
        <authorList>
            <person name="Nikitina E."/>
        </authorList>
    </citation>
    <scope>NUCLEOTIDE SEQUENCE [LARGE SCALE GENOMIC DNA]</scope>
    <source>
        <strain evidence="2 3">18</strain>
    </source>
</reference>
<dbReference type="GO" id="GO:0004806">
    <property type="term" value="F:triacylglycerol lipase activity"/>
    <property type="evidence" value="ECO:0007669"/>
    <property type="project" value="TreeGrafter"/>
</dbReference>
<dbReference type="GO" id="GO:0046503">
    <property type="term" value="P:glycerolipid catabolic process"/>
    <property type="evidence" value="ECO:0007669"/>
    <property type="project" value="TreeGrafter"/>
</dbReference>
<reference evidence="3" key="1">
    <citation type="submission" date="2019-04" db="EMBL/GenBank/DDBJ databases">
        <title>Nocardioides xinjiangensis sp. nov.</title>
        <authorList>
            <person name="Liu S."/>
        </authorList>
    </citation>
    <scope>NUCLEOTIDE SEQUENCE [LARGE SCALE GENOMIC DNA]</scope>
    <source>
        <strain evidence="3">18</strain>
    </source>
</reference>
<evidence type="ECO:0000313" key="2">
    <source>
        <dbReference type="EMBL" id="THV33573.1"/>
    </source>
</evidence>
<name>A0A4S8PQV7_9ACTN</name>
<dbReference type="AlphaFoldDB" id="A0A4S8PQV7"/>
<dbReference type="InterPro" id="IPR029058">
    <property type="entry name" value="AB_hydrolase_fold"/>
</dbReference>
<proteinExistence type="predicted"/>
<dbReference type="EMBL" id="STGY01000083">
    <property type="protein sequence ID" value="THV33573.1"/>
    <property type="molecule type" value="Genomic_DNA"/>
</dbReference>
<keyword evidence="3" id="KW-1185">Reference proteome</keyword>
<dbReference type="InterPro" id="IPR000073">
    <property type="entry name" value="AB_hydrolase_1"/>
</dbReference>
<dbReference type="Pfam" id="PF00561">
    <property type="entry name" value="Abhydrolase_1"/>
    <property type="match status" value="1"/>
</dbReference>
<dbReference type="PRINTS" id="PR00111">
    <property type="entry name" value="ABHYDROLASE"/>
</dbReference>
<dbReference type="PANTHER" id="PTHR43433">
    <property type="entry name" value="HYDROLASE, ALPHA/BETA FOLD FAMILY PROTEIN"/>
    <property type="match status" value="1"/>
</dbReference>
<evidence type="ECO:0000259" key="1">
    <source>
        <dbReference type="Pfam" id="PF00561"/>
    </source>
</evidence>
<sequence length="265" mass="28141">MTTAKTLAVRDAELYYEVRGSGPVLLALGSPMEAAAFAPIAELLSDRYRVVTHDPRGISNSRLNDPEQDSTPDLRADDVAAVLDDLEADRADVLGSSGGAVTALALATRHPDRVGTVVAHEPPLLTLLPDAEDRLASTRENVEIFHRDGLGAAFGRFMADAGFGEDDAPPPQQEPSEQDIANGSRFFAHELLHTVRYEPDIEALRKARIVVGIGEHSHGLTTFPTSTALADLLGVEPVGFPGGHAGFAEQPEAFAPVLRKVLAAG</sequence>
<evidence type="ECO:0000313" key="3">
    <source>
        <dbReference type="Proteomes" id="UP000308760"/>
    </source>
</evidence>